<evidence type="ECO:0000313" key="5">
    <source>
        <dbReference type="EMBL" id="MDI6452226.1"/>
    </source>
</evidence>
<proteinExistence type="inferred from homology"/>
<keyword evidence="3 4" id="KW-0131">Cell cycle</keyword>
<dbReference type="AlphaFoldDB" id="A0AAW6U2N2"/>
<dbReference type="PANTHER" id="PTHR38429">
    <property type="entry name" value="SEPTATION PROTEIN SPOVG-RELATED"/>
    <property type="match status" value="1"/>
</dbReference>
<protein>
    <recommendedName>
        <fullName evidence="4">Putative septation protein SpoVG</fullName>
    </recommendedName>
</protein>
<comment type="caution">
    <text evidence="5">The sequence shown here is derived from an EMBL/GenBank/DDBJ whole genome shotgun (WGS) entry which is preliminary data.</text>
</comment>
<reference evidence="5" key="1">
    <citation type="submission" date="2023-05" db="EMBL/GenBank/DDBJ databases">
        <title>Mariniplasma microaerophilum sp. nov., a novel anaerobic mollicute isolated from terrestrial mud volcano, Taman Peninsula, Russia.</title>
        <authorList>
            <person name="Khomyakova M.A."/>
            <person name="Merkel A.Y."/>
            <person name="Slobodkin A.I."/>
        </authorList>
    </citation>
    <scope>NUCLEOTIDE SEQUENCE</scope>
    <source>
        <strain evidence="5">M4Ah</strain>
    </source>
</reference>
<dbReference type="NCBIfam" id="NF009749">
    <property type="entry name" value="PRK13259.1"/>
    <property type="match status" value="1"/>
</dbReference>
<dbReference type="Pfam" id="PF04026">
    <property type="entry name" value="SpoVG"/>
    <property type="match status" value="1"/>
</dbReference>
<comment type="similarity">
    <text evidence="4">Belongs to the SpoVG family.</text>
</comment>
<dbReference type="HAMAP" id="MF_00819">
    <property type="entry name" value="SpoVG"/>
    <property type="match status" value="1"/>
</dbReference>
<dbReference type="InterPro" id="IPR007170">
    <property type="entry name" value="SpoVG"/>
</dbReference>
<dbReference type="RefSeq" id="WP_282838641.1">
    <property type="nucleotide sequence ID" value="NZ_JASCXW010000002.1"/>
</dbReference>
<dbReference type="SUPFAM" id="SSF160537">
    <property type="entry name" value="SpoVG-like"/>
    <property type="match status" value="1"/>
</dbReference>
<keyword evidence="2 4" id="KW-0717">Septation</keyword>
<evidence type="ECO:0000313" key="6">
    <source>
        <dbReference type="Proteomes" id="UP001431532"/>
    </source>
</evidence>
<keyword evidence="1 4" id="KW-0132">Cell division</keyword>
<dbReference type="GO" id="GO:0000917">
    <property type="term" value="P:division septum assembly"/>
    <property type="evidence" value="ECO:0007669"/>
    <property type="project" value="UniProtKB-KW"/>
</dbReference>
<keyword evidence="6" id="KW-1185">Reference proteome</keyword>
<dbReference type="Proteomes" id="UP001431532">
    <property type="component" value="Unassembled WGS sequence"/>
</dbReference>
<dbReference type="InterPro" id="IPR036751">
    <property type="entry name" value="SpoVG_sf"/>
</dbReference>
<accession>A0AAW6U2N2</accession>
<evidence type="ECO:0000256" key="1">
    <source>
        <dbReference type="ARBA" id="ARBA00022618"/>
    </source>
</evidence>
<gene>
    <name evidence="4 5" type="primary">spoVG</name>
    <name evidence="5" type="ORF">QJ521_01510</name>
</gene>
<dbReference type="GO" id="GO:0030435">
    <property type="term" value="P:sporulation resulting in formation of a cellular spore"/>
    <property type="evidence" value="ECO:0007669"/>
    <property type="project" value="InterPro"/>
</dbReference>
<name>A0AAW6U2N2_9MOLU</name>
<comment type="function">
    <text evidence="4">Could be involved in septation.</text>
</comment>
<organism evidence="5 6">
    <name type="scientific">Peloplasma aerotolerans</name>
    <dbReference type="NCBI Taxonomy" id="3044389"/>
    <lineage>
        <taxon>Bacteria</taxon>
        <taxon>Bacillati</taxon>
        <taxon>Mycoplasmatota</taxon>
        <taxon>Mollicutes</taxon>
        <taxon>Acholeplasmatales</taxon>
        <taxon>Acholeplasmataceae</taxon>
        <taxon>Peloplasma</taxon>
    </lineage>
</organism>
<evidence type="ECO:0000256" key="4">
    <source>
        <dbReference type="HAMAP-Rule" id="MF_00819"/>
    </source>
</evidence>
<dbReference type="EMBL" id="JASCXW010000002">
    <property type="protein sequence ID" value="MDI6452226.1"/>
    <property type="molecule type" value="Genomic_DNA"/>
</dbReference>
<evidence type="ECO:0000256" key="2">
    <source>
        <dbReference type="ARBA" id="ARBA00023210"/>
    </source>
</evidence>
<sequence>MKITDVRVKLVSSESRLRGVATITFDESFVVHDIRIIEGENGIFVAMPSKKTPNGTFRDIAHPIHGEMRKVIEDAIVVAYNEALSETSEPEEE</sequence>
<evidence type="ECO:0000256" key="3">
    <source>
        <dbReference type="ARBA" id="ARBA00023306"/>
    </source>
</evidence>
<dbReference type="PANTHER" id="PTHR38429:SF1">
    <property type="entry name" value="SEPTATION PROTEIN SPOVG-RELATED"/>
    <property type="match status" value="1"/>
</dbReference>
<dbReference type="Gene3D" id="3.30.1120.40">
    <property type="entry name" value="Stage V sporulation protein G"/>
    <property type="match status" value="1"/>
</dbReference>